<dbReference type="GO" id="GO:0016020">
    <property type="term" value="C:membrane"/>
    <property type="evidence" value="ECO:0007669"/>
    <property type="project" value="InterPro"/>
</dbReference>
<dbReference type="GO" id="GO:0000155">
    <property type="term" value="F:phosphorelay sensor kinase activity"/>
    <property type="evidence" value="ECO:0007669"/>
    <property type="project" value="InterPro"/>
</dbReference>
<dbReference type="InterPro" id="IPR011990">
    <property type="entry name" value="TPR-like_helical_dom_sf"/>
</dbReference>
<dbReference type="PANTHER" id="PTHR24421">
    <property type="entry name" value="NITRATE/NITRITE SENSOR PROTEIN NARX-RELATED"/>
    <property type="match status" value="1"/>
</dbReference>
<dbReference type="CDD" id="cd16917">
    <property type="entry name" value="HATPase_UhpB-NarQ-NarX-like"/>
    <property type="match status" value="1"/>
</dbReference>
<dbReference type="EC" id="2.7.13.3" evidence="2"/>
<keyword evidence="7" id="KW-0067">ATP-binding</keyword>
<dbReference type="GO" id="GO:0005524">
    <property type="term" value="F:ATP binding"/>
    <property type="evidence" value="ECO:0007669"/>
    <property type="project" value="UniProtKB-KW"/>
</dbReference>
<dbReference type="InterPro" id="IPR005467">
    <property type="entry name" value="His_kinase_dom"/>
</dbReference>
<evidence type="ECO:0000256" key="5">
    <source>
        <dbReference type="ARBA" id="ARBA00022741"/>
    </source>
</evidence>
<comment type="catalytic activity">
    <reaction evidence="1">
        <text>ATP + protein L-histidine = ADP + protein N-phospho-L-histidine.</text>
        <dbReference type="EC" id="2.7.13.3"/>
    </reaction>
</comment>
<dbReference type="eggNOG" id="COG0457">
    <property type="taxonomic scope" value="Bacteria"/>
</dbReference>
<keyword evidence="3" id="KW-0597">Phosphoprotein</keyword>
<evidence type="ECO:0000256" key="4">
    <source>
        <dbReference type="ARBA" id="ARBA00022679"/>
    </source>
</evidence>
<dbReference type="eggNOG" id="COG4585">
    <property type="taxonomic scope" value="Bacteria"/>
</dbReference>
<keyword evidence="9" id="KW-0812">Transmembrane</keyword>
<dbReference type="EMBL" id="CP003156">
    <property type="protein sequence ID" value="AEV34432.1"/>
    <property type="molecule type" value="Genomic_DNA"/>
</dbReference>
<name>G8R6G9_OWEHD</name>
<keyword evidence="9" id="KW-0472">Membrane</keyword>
<keyword evidence="5" id="KW-0547">Nucleotide-binding</keyword>
<keyword evidence="12" id="KW-1185">Reference proteome</keyword>
<keyword evidence="4" id="KW-0808">Transferase</keyword>
<dbReference type="KEGG" id="oho:Oweho_3483"/>
<protein>
    <recommendedName>
        <fullName evidence="2">histidine kinase</fullName>
        <ecNumber evidence="2">2.7.13.3</ecNumber>
    </recommendedName>
</protein>
<dbReference type="HOGENOM" id="CLU_000445_106_2_10"/>
<dbReference type="Gene3D" id="1.20.5.1930">
    <property type="match status" value="1"/>
</dbReference>
<evidence type="ECO:0000313" key="12">
    <source>
        <dbReference type="Proteomes" id="UP000005631"/>
    </source>
</evidence>
<dbReference type="PANTHER" id="PTHR24421:SF10">
    <property type="entry name" value="NITRATE_NITRITE SENSOR PROTEIN NARQ"/>
    <property type="match status" value="1"/>
</dbReference>
<evidence type="ECO:0000256" key="9">
    <source>
        <dbReference type="SAM" id="Phobius"/>
    </source>
</evidence>
<dbReference type="STRING" id="926562.Oweho_3483"/>
<evidence type="ECO:0000256" key="6">
    <source>
        <dbReference type="ARBA" id="ARBA00022777"/>
    </source>
</evidence>
<dbReference type="Pfam" id="PF02518">
    <property type="entry name" value="HATPase_c"/>
    <property type="match status" value="1"/>
</dbReference>
<dbReference type="InterPro" id="IPR011712">
    <property type="entry name" value="Sig_transdc_His_kin_sub3_dim/P"/>
</dbReference>
<dbReference type="Pfam" id="PF07730">
    <property type="entry name" value="HisKA_3"/>
    <property type="match status" value="1"/>
</dbReference>
<feature type="transmembrane region" description="Helical" evidence="9">
    <location>
        <begin position="431"/>
        <end position="451"/>
    </location>
</feature>
<dbReference type="PATRIC" id="fig|926562.3.peg.3503"/>
<evidence type="ECO:0000256" key="7">
    <source>
        <dbReference type="ARBA" id="ARBA00022840"/>
    </source>
</evidence>
<organism evidence="11 12">
    <name type="scientific">Owenweeksia hongkongensis (strain DSM 17368 / CIP 108786 / JCM 12287 / NRRL B-23963 / UST20020801)</name>
    <dbReference type="NCBI Taxonomy" id="926562"/>
    <lineage>
        <taxon>Bacteria</taxon>
        <taxon>Pseudomonadati</taxon>
        <taxon>Bacteroidota</taxon>
        <taxon>Flavobacteriia</taxon>
        <taxon>Flavobacteriales</taxon>
        <taxon>Owenweeksiaceae</taxon>
        <taxon>Owenweeksia</taxon>
    </lineage>
</organism>
<accession>G8R6G9</accession>
<sequence length="676" mass="76782">MKLKRQRGLQHLLIWGFTCITLLTVKGQSTQQLSPSEIHQLVERYINYSRDSSLVLLNLASQKIRRIQDKDSANALMAENNLRRADYWTFYDLDSAEAYTGKSFEYYKKNIDDKRLAEIYILKAQMTRIKYGKITCAVYEALPYFDSALTYAEKYNNPAFLSFIYYERSISFELMERWDESFANAVLALKNAQISGDSLTIATSCFLMGRTYHHFGLFNSSESYIAKSIEYGNGMAQLYSIIHIYADVLLQNDKQDLAQKNYEKALKIALEKNDLSKASTLYTSIGQIQLNKGDYKGAENSYAELNSILESNKSAGYHTLLFIAQMHYHLGNNDQALEDLDLFKTKFGSGSVIPRNIDVFKDAADLHTSLNQPELATFYYKKWGVLKDSLYSHTSKQQLNALEVMYLKERRKNVEIVQKNDELSESRQQQATMGGLLIIVILLGGGLVYFIRMKGMKENQALKFALKEKQLGQLMEAQETERQRLARELHDGIGQSLAALKMQLQFDKNPQASDTTVQRVDDICNEVRSLSHQMMPIVLKENGLQSAVEQLIDHSFSTSSIEVDFVCFGLNRRLPDNIEVNVYRITQELISNIIRHSKASKAGIQLLKRGKTLLLIVEDNGKGFRKDDKAQGIGLSNINVRLEALGGTVQIQSAECEGTYIHIAIPTSSEINKRIA</sequence>
<proteinExistence type="predicted"/>
<dbReference type="Gene3D" id="3.30.565.10">
    <property type="entry name" value="Histidine kinase-like ATPase, C-terminal domain"/>
    <property type="match status" value="1"/>
</dbReference>
<dbReference type="SUPFAM" id="SSF55874">
    <property type="entry name" value="ATPase domain of HSP90 chaperone/DNA topoisomerase II/histidine kinase"/>
    <property type="match status" value="1"/>
</dbReference>
<dbReference type="PROSITE" id="PS50109">
    <property type="entry name" value="HIS_KIN"/>
    <property type="match status" value="1"/>
</dbReference>
<keyword evidence="6 11" id="KW-0418">Kinase</keyword>
<keyword evidence="9" id="KW-1133">Transmembrane helix</keyword>
<feature type="domain" description="Histidine kinase" evidence="10">
    <location>
        <begin position="484"/>
        <end position="669"/>
    </location>
</feature>
<keyword evidence="8" id="KW-0902">Two-component regulatory system</keyword>
<dbReference type="Gene3D" id="1.25.40.10">
    <property type="entry name" value="Tetratricopeptide repeat domain"/>
    <property type="match status" value="2"/>
</dbReference>
<dbReference type="RefSeq" id="WP_014203779.1">
    <property type="nucleotide sequence ID" value="NC_016599.1"/>
</dbReference>
<evidence type="ECO:0000256" key="8">
    <source>
        <dbReference type="ARBA" id="ARBA00023012"/>
    </source>
</evidence>
<reference evidence="11 12" key="1">
    <citation type="journal article" date="2012" name="Stand. Genomic Sci.">
        <title>Genome sequence of the orange-pigmented seawater bacterium Owenweeksia hongkongensis type strain (UST20020801(T)).</title>
        <authorList>
            <person name="Riedel T."/>
            <person name="Held B."/>
            <person name="Nolan M."/>
            <person name="Lucas S."/>
            <person name="Lapidus A."/>
            <person name="Tice H."/>
            <person name="Del Rio T.G."/>
            <person name="Cheng J.F."/>
            <person name="Han C."/>
            <person name="Tapia R."/>
            <person name="Goodwin L.A."/>
            <person name="Pitluck S."/>
            <person name="Liolios K."/>
            <person name="Mavromatis K."/>
            <person name="Pagani I."/>
            <person name="Ivanova N."/>
            <person name="Mikhailova N."/>
            <person name="Pati A."/>
            <person name="Chen A."/>
            <person name="Palaniappan K."/>
            <person name="Rohde M."/>
            <person name="Tindall B.J."/>
            <person name="Detter J.C."/>
            <person name="Goker M."/>
            <person name="Woyke T."/>
            <person name="Bristow J."/>
            <person name="Eisen J.A."/>
            <person name="Markowitz V."/>
            <person name="Hugenholtz P."/>
            <person name="Klenk H.P."/>
            <person name="Kyrpides N.C."/>
        </authorList>
    </citation>
    <scope>NUCLEOTIDE SEQUENCE</scope>
    <source>
        <strain evidence="12">DSM 17368 / JCM 12287 / NRRL B-23963</strain>
    </source>
</reference>
<dbReference type="SUPFAM" id="SSF48452">
    <property type="entry name" value="TPR-like"/>
    <property type="match status" value="2"/>
</dbReference>
<evidence type="ECO:0000313" key="11">
    <source>
        <dbReference type="EMBL" id="AEV34432.1"/>
    </source>
</evidence>
<evidence type="ECO:0000259" key="10">
    <source>
        <dbReference type="PROSITE" id="PS50109"/>
    </source>
</evidence>
<evidence type="ECO:0000256" key="3">
    <source>
        <dbReference type="ARBA" id="ARBA00022553"/>
    </source>
</evidence>
<gene>
    <name evidence="11" type="ordered locus">Oweho_3483</name>
</gene>
<dbReference type="InterPro" id="IPR036890">
    <property type="entry name" value="HATPase_C_sf"/>
</dbReference>
<evidence type="ECO:0000256" key="2">
    <source>
        <dbReference type="ARBA" id="ARBA00012438"/>
    </source>
</evidence>
<dbReference type="InterPro" id="IPR003594">
    <property type="entry name" value="HATPase_dom"/>
</dbReference>
<dbReference type="SMART" id="SM00387">
    <property type="entry name" value="HATPase_c"/>
    <property type="match status" value="1"/>
</dbReference>
<dbReference type="InterPro" id="IPR050482">
    <property type="entry name" value="Sensor_HK_TwoCompSys"/>
</dbReference>
<dbReference type="GO" id="GO:0046983">
    <property type="term" value="F:protein dimerization activity"/>
    <property type="evidence" value="ECO:0007669"/>
    <property type="project" value="InterPro"/>
</dbReference>
<evidence type="ECO:0000256" key="1">
    <source>
        <dbReference type="ARBA" id="ARBA00000085"/>
    </source>
</evidence>
<dbReference type="OrthoDB" id="9778366at2"/>
<dbReference type="AlphaFoldDB" id="G8R6G9"/>
<dbReference type="Proteomes" id="UP000005631">
    <property type="component" value="Chromosome"/>
</dbReference>